<organism evidence="1 2">
    <name type="scientific">Microbacterium marinilacus</name>
    <dbReference type="NCBI Taxonomy" id="415209"/>
    <lineage>
        <taxon>Bacteria</taxon>
        <taxon>Bacillati</taxon>
        <taxon>Actinomycetota</taxon>
        <taxon>Actinomycetes</taxon>
        <taxon>Micrococcales</taxon>
        <taxon>Microbacteriaceae</taxon>
        <taxon>Microbacterium</taxon>
    </lineage>
</organism>
<dbReference type="EMBL" id="BAAAYV010000005">
    <property type="protein sequence ID" value="GAA3653387.1"/>
    <property type="molecule type" value="Genomic_DNA"/>
</dbReference>
<gene>
    <name evidence="1" type="ORF">GCM10022202_11570</name>
</gene>
<evidence type="ECO:0008006" key="3">
    <source>
        <dbReference type="Google" id="ProtNLM"/>
    </source>
</evidence>
<sequence>MTAGHDPAAADDSAPAPRVEVVRGTPSEEELAALLAVVGEEYTRETEEAVADEARPSAWQLTRRRLRRPLRRDIPWGRFSG</sequence>
<proteinExistence type="predicted"/>
<name>A0ABP7BAZ5_9MICO</name>
<accession>A0ABP7BAZ5</accession>
<evidence type="ECO:0000313" key="1">
    <source>
        <dbReference type="EMBL" id="GAA3653387.1"/>
    </source>
</evidence>
<dbReference type="RefSeq" id="WP_221855266.1">
    <property type="nucleotide sequence ID" value="NZ_BAAAYV010000005.1"/>
</dbReference>
<keyword evidence="2" id="KW-1185">Reference proteome</keyword>
<evidence type="ECO:0000313" key="2">
    <source>
        <dbReference type="Proteomes" id="UP001410795"/>
    </source>
</evidence>
<reference evidence="2" key="1">
    <citation type="journal article" date="2019" name="Int. J. Syst. Evol. Microbiol.">
        <title>The Global Catalogue of Microorganisms (GCM) 10K type strain sequencing project: providing services to taxonomists for standard genome sequencing and annotation.</title>
        <authorList>
            <consortium name="The Broad Institute Genomics Platform"/>
            <consortium name="The Broad Institute Genome Sequencing Center for Infectious Disease"/>
            <person name="Wu L."/>
            <person name="Ma J."/>
        </authorList>
    </citation>
    <scope>NUCLEOTIDE SEQUENCE [LARGE SCALE GENOMIC DNA]</scope>
    <source>
        <strain evidence="2">JCM 16546</strain>
    </source>
</reference>
<protein>
    <recommendedName>
        <fullName evidence="3">Acyl-CoA carboxylase subunit epsilon</fullName>
    </recommendedName>
</protein>
<dbReference type="Proteomes" id="UP001410795">
    <property type="component" value="Unassembled WGS sequence"/>
</dbReference>
<comment type="caution">
    <text evidence="1">The sequence shown here is derived from an EMBL/GenBank/DDBJ whole genome shotgun (WGS) entry which is preliminary data.</text>
</comment>
<dbReference type="Pfam" id="PF13822">
    <property type="entry name" value="ACC_epsilon"/>
    <property type="match status" value="1"/>
</dbReference>
<dbReference type="InterPro" id="IPR032716">
    <property type="entry name" value="ACC_epsilon"/>
</dbReference>